<evidence type="ECO:0000313" key="3">
    <source>
        <dbReference type="EMBL" id="MBO9199513.1"/>
    </source>
</evidence>
<gene>
    <name evidence="3" type="ORF">J7I42_04490</name>
</gene>
<feature type="compositionally biased region" description="Low complexity" evidence="1">
    <location>
        <begin position="44"/>
        <end position="56"/>
    </location>
</feature>
<evidence type="ECO:0000256" key="1">
    <source>
        <dbReference type="SAM" id="MobiDB-lite"/>
    </source>
</evidence>
<feature type="compositionally biased region" description="Basic and acidic residues" evidence="1">
    <location>
        <begin position="75"/>
        <end position="87"/>
    </location>
</feature>
<keyword evidence="2" id="KW-1133">Transmembrane helix</keyword>
<accession>A0ABS3YNW9</accession>
<protein>
    <submittedName>
        <fullName evidence="3">DUF4834 family protein</fullName>
    </submittedName>
</protein>
<feature type="region of interest" description="Disordered" evidence="1">
    <location>
        <begin position="43"/>
        <end position="87"/>
    </location>
</feature>
<feature type="transmembrane region" description="Helical" evidence="2">
    <location>
        <begin position="6"/>
        <end position="28"/>
    </location>
</feature>
<evidence type="ECO:0000313" key="4">
    <source>
        <dbReference type="Proteomes" id="UP000677244"/>
    </source>
</evidence>
<dbReference type="RefSeq" id="WP_209137573.1">
    <property type="nucleotide sequence ID" value="NZ_JAGHKO010000001.1"/>
</dbReference>
<dbReference type="EMBL" id="JAGHKO010000001">
    <property type="protein sequence ID" value="MBO9199513.1"/>
    <property type="molecule type" value="Genomic_DNA"/>
</dbReference>
<dbReference type="Pfam" id="PF16118">
    <property type="entry name" value="DUF4834"/>
    <property type="match status" value="1"/>
</dbReference>
<feature type="compositionally biased region" description="Polar residues" evidence="1">
    <location>
        <begin position="57"/>
        <end position="70"/>
    </location>
</feature>
<sequence length="87" mass="10260">MSIFRVLLYIFLAIFIYKFVFGFLVPLIKMSWRVRSQIKEFQRQHQQQQDPLQQTSTTNNNRPSSASNEAATKPKAGDYIDFEEVKE</sequence>
<comment type="caution">
    <text evidence="3">The sequence shown here is derived from an EMBL/GenBank/DDBJ whole genome shotgun (WGS) entry which is preliminary data.</text>
</comment>
<name>A0ABS3YNW9_9BACT</name>
<keyword evidence="4" id="KW-1185">Reference proteome</keyword>
<dbReference type="Proteomes" id="UP000677244">
    <property type="component" value="Unassembled WGS sequence"/>
</dbReference>
<evidence type="ECO:0000256" key="2">
    <source>
        <dbReference type="SAM" id="Phobius"/>
    </source>
</evidence>
<proteinExistence type="predicted"/>
<organism evidence="3 4">
    <name type="scientific">Niastella soli</name>
    <dbReference type="NCBI Taxonomy" id="2821487"/>
    <lineage>
        <taxon>Bacteria</taxon>
        <taxon>Pseudomonadati</taxon>
        <taxon>Bacteroidota</taxon>
        <taxon>Chitinophagia</taxon>
        <taxon>Chitinophagales</taxon>
        <taxon>Chitinophagaceae</taxon>
        <taxon>Niastella</taxon>
    </lineage>
</organism>
<dbReference type="InterPro" id="IPR032272">
    <property type="entry name" value="DUF4834"/>
</dbReference>
<keyword evidence="2" id="KW-0472">Membrane</keyword>
<reference evidence="3 4" key="1">
    <citation type="submission" date="2021-03" db="EMBL/GenBank/DDBJ databases">
        <title>Assistant Professor.</title>
        <authorList>
            <person name="Huq M.A."/>
        </authorList>
    </citation>
    <scope>NUCLEOTIDE SEQUENCE [LARGE SCALE GENOMIC DNA]</scope>
    <source>
        <strain evidence="3 4">MAH-29</strain>
    </source>
</reference>
<keyword evidence="2" id="KW-0812">Transmembrane</keyword>